<comment type="subcellular location">
    <subcellularLocation>
        <location evidence="1">Membrane</location>
        <topology evidence="1">Multi-pass membrane protein</topology>
    </subcellularLocation>
</comment>
<dbReference type="SUPFAM" id="SSF81340">
    <property type="entry name" value="Clc chloride channel"/>
    <property type="match status" value="1"/>
</dbReference>
<gene>
    <name evidence="9" type="ORF">DILT_LOCUS11332</name>
</gene>
<evidence type="ECO:0000313" key="10">
    <source>
        <dbReference type="Proteomes" id="UP000281553"/>
    </source>
</evidence>
<keyword evidence="10" id="KW-1185">Reference proteome</keyword>
<keyword evidence="5" id="KW-0406">Ion transport</keyword>
<evidence type="ECO:0000256" key="2">
    <source>
        <dbReference type="ARBA" id="ARBA00022448"/>
    </source>
</evidence>
<evidence type="ECO:0000313" key="9">
    <source>
        <dbReference type="EMBL" id="VDN15501.1"/>
    </source>
</evidence>
<evidence type="ECO:0000256" key="8">
    <source>
        <dbReference type="SAM" id="Phobius"/>
    </source>
</evidence>
<dbReference type="PANTHER" id="PTHR45711:SF6">
    <property type="entry name" value="CHLORIDE CHANNEL PROTEIN"/>
    <property type="match status" value="1"/>
</dbReference>
<evidence type="ECO:0008006" key="11">
    <source>
        <dbReference type="Google" id="ProtNLM"/>
    </source>
</evidence>
<dbReference type="GO" id="GO:0005886">
    <property type="term" value="C:plasma membrane"/>
    <property type="evidence" value="ECO:0007669"/>
    <property type="project" value="TreeGrafter"/>
</dbReference>
<evidence type="ECO:0000256" key="1">
    <source>
        <dbReference type="ARBA" id="ARBA00004141"/>
    </source>
</evidence>
<protein>
    <recommendedName>
        <fullName evidence="11">Ion transport domain-containing protein</fullName>
    </recommendedName>
</protein>
<dbReference type="GO" id="GO:0005247">
    <property type="term" value="F:voltage-gated chloride channel activity"/>
    <property type="evidence" value="ECO:0007669"/>
    <property type="project" value="TreeGrafter"/>
</dbReference>
<dbReference type="Pfam" id="PF00654">
    <property type="entry name" value="Voltage_CLC"/>
    <property type="match status" value="1"/>
</dbReference>
<evidence type="ECO:0000256" key="3">
    <source>
        <dbReference type="ARBA" id="ARBA00022692"/>
    </source>
</evidence>
<organism evidence="9 10">
    <name type="scientific">Dibothriocephalus latus</name>
    <name type="common">Fish tapeworm</name>
    <name type="synonym">Diphyllobothrium latum</name>
    <dbReference type="NCBI Taxonomy" id="60516"/>
    <lineage>
        <taxon>Eukaryota</taxon>
        <taxon>Metazoa</taxon>
        <taxon>Spiralia</taxon>
        <taxon>Lophotrochozoa</taxon>
        <taxon>Platyhelminthes</taxon>
        <taxon>Cestoda</taxon>
        <taxon>Eucestoda</taxon>
        <taxon>Diphyllobothriidea</taxon>
        <taxon>Diphyllobothriidae</taxon>
        <taxon>Dibothriocephalus</taxon>
    </lineage>
</organism>
<name>A0A3P7MC56_DIBLA</name>
<evidence type="ECO:0000256" key="5">
    <source>
        <dbReference type="ARBA" id="ARBA00023065"/>
    </source>
</evidence>
<dbReference type="PANTHER" id="PTHR45711">
    <property type="entry name" value="CHLORIDE CHANNEL PROTEIN"/>
    <property type="match status" value="1"/>
</dbReference>
<dbReference type="Gene3D" id="1.10.3080.10">
    <property type="entry name" value="Clc chloride channel"/>
    <property type="match status" value="1"/>
</dbReference>
<evidence type="ECO:0000256" key="7">
    <source>
        <dbReference type="ARBA" id="ARBA00023214"/>
    </source>
</evidence>
<keyword evidence="7" id="KW-0868">Chloride</keyword>
<dbReference type="AlphaFoldDB" id="A0A3P7MC56"/>
<proteinExistence type="predicted"/>
<reference evidence="9 10" key="1">
    <citation type="submission" date="2018-11" db="EMBL/GenBank/DDBJ databases">
        <authorList>
            <consortium name="Pathogen Informatics"/>
        </authorList>
    </citation>
    <scope>NUCLEOTIDE SEQUENCE [LARGE SCALE GENOMIC DNA]</scope>
</reference>
<feature type="non-terminal residue" evidence="9">
    <location>
        <position position="133"/>
    </location>
</feature>
<evidence type="ECO:0000256" key="4">
    <source>
        <dbReference type="ARBA" id="ARBA00022989"/>
    </source>
</evidence>
<keyword evidence="6 8" id="KW-0472">Membrane</keyword>
<accession>A0A3P7MC56</accession>
<evidence type="ECO:0000256" key="6">
    <source>
        <dbReference type="ARBA" id="ARBA00023136"/>
    </source>
</evidence>
<feature type="transmembrane region" description="Helical" evidence="8">
    <location>
        <begin position="101"/>
        <end position="121"/>
    </location>
</feature>
<dbReference type="InterPro" id="IPR014743">
    <property type="entry name" value="Cl-channel_core"/>
</dbReference>
<keyword evidence="3 8" id="KW-0812">Transmembrane</keyword>
<dbReference type="InterPro" id="IPR001807">
    <property type="entry name" value="ClC"/>
</dbReference>
<dbReference type="EMBL" id="UYRU01062737">
    <property type="protein sequence ID" value="VDN15501.1"/>
    <property type="molecule type" value="Genomic_DNA"/>
</dbReference>
<feature type="transmembrane region" description="Helical" evidence="8">
    <location>
        <begin position="21"/>
        <end position="39"/>
    </location>
</feature>
<dbReference type="OrthoDB" id="44789at2759"/>
<keyword evidence="4 8" id="KW-1133">Transmembrane helix</keyword>
<dbReference type="Proteomes" id="UP000281553">
    <property type="component" value="Unassembled WGS sequence"/>
</dbReference>
<keyword evidence="2" id="KW-0813">Transport</keyword>
<dbReference type="GO" id="GO:0005769">
    <property type="term" value="C:early endosome"/>
    <property type="evidence" value="ECO:0007669"/>
    <property type="project" value="TreeGrafter"/>
</dbReference>
<sequence>MVIRLNKVVQNMRRNRCKNRPIAYLLMLTAAYSMIAYFHPDLRVHEKLFIRKLVLGCSPGDQEDLCDYIRTPPGGFANLTVMSDISLQGSFPAGPRMSRGVILLIIALIFKFVGLVLVYGVPVPTGVMLPSIM</sequence>
<dbReference type="GO" id="GO:0005794">
    <property type="term" value="C:Golgi apparatus"/>
    <property type="evidence" value="ECO:0007669"/>
    <property type="project" value="TreeGrafter"/>
</dbReference>